<evidence type="ECO:0000313" key="3">
    <source>
        <dbReference type="Proteomes" id="UP001152592"/>
    </source>
</evidence>
<protein>
    <submittedName>
        <fullName evidence="2">Uncharacterized protein</fullName>
    </submittedName>
</protein>
<evidence type="ECO:0000256" key="1">
    <source>
        <dbReference type="SAM" id="MobiDB-lite"/>
    </source>
</evidence>
<reference evidence="2" key="1">
    <citation type="submission" date="2021-07" db="EMBL/GenBank/DDBJ databases">
        <authorList>
            <person name="Branca A.L. A."/>
        </authorList>
    </citation>
    <scope>NUCLEOTIDE SEQUENCE</scope>
</reference>
<dbReference type="OrthoDB" id="47007at2759"/>
<dbReference type="AlphaFoldDB" id="A0A9W4IU12"/>
<sequence length="121" mass="13533">MWPAWSDEEESGSFAAEIRELECASCEISSELDHTRMHLEDSFSEKNEFQAEIARFRGKTGGKSSRASHLEDQLVRVTRGTRVVMEVLQVHTREGSMPKHVDRQDESVDNVNGTALGAPSV</sequence>
<proteinExistence type="predicted"/>
<organism evidence="2 3">
    <name type="scientific">Penicillium salamii</name>
    <dbReference type="NCBI Taxonomy" id="1612424"/>
    <lineage>
        <taxon>Eukaryota</taxon>
        <taxon>Fungi</taxon>
        <taxon>Dikarya</taxon>
        <taxon>Ascomycota</taxon>
        <taxon>Pezizomycotina</taxon>
        <taxon>Eurotiomycetes</taxon>
        <taxon>Eurotiomycetidae</taxon>
        <taxon>Eurotiales</taxon>
        <taxon>Aspergillaceae</taxon>
        <taxon>Penicillium</taxon>
    </lineage>
</organism>
<accession>A0A9W4IU12</accession>
<feature type="compositionally biased region" description="Basic and acidic residues" evidence="1">
    <location>
        <begin position="94"/>
        <end position="106"/>
    </location>
</feature>
<evidence type="ECO:0000313" key="2">
    <source>
        <dbReference type="EMBL" id="CAG8344708.1"/>
    </source>
</evidence>
<comment type="caution">
    <text evidence="2">The sequence shown here is derived from an EMBL/GenBank/DDBJ whole genome shotgun (WGS) entry which is preliminary data.</text>
</comment>
<name>A0A9W4IU12_9EURO</name>
<dbReference type="EMBL" id="CAJVPD010000112">
    <property type="protein sequence ID" value="CAG8344708.1"/>
    <property type="molecule type" value="Genomic_DNA"/>
</dbReference>
<feature type="region of interest" description="Disordered" evidence="1">
    <location>
        <begin position="94"/>
        <end position="121"/>
    </location>
</feature>
<dbReference type="Proteomes" id="UP001152592">
    <property type="component" value="Unassembled WGS sequence"/>
</dbReference>
<gene>
    <name evidence="2" type="ORF">PSALAMII_LOCUS2897</name>
</gene>